<name>A0A5N6PXK4_9ASTR</name>
<evidence type="ECO:0000313" key="1">
    <source>
        <dbReference type="EMBL" id="KAD7477135.1"/>
    </source>
</evidence>
<proteinExistence type="predicted"/>
<sequence length="116" mass="13427">MQPPSPSSSKSRPPITTISPPLQTFTSLSFLHQIQRSSSQNNRENERRKVVQLIGAETDWIGRSFREKLLLKWVFYYSRESIGMSGKESFEFSRVLTDWDAIDTKFSSTQKLLKLL</sequence>
<accession>A0A5N6PXK4</accession>
<comment type="caution">
    <text evidence="1">The sequence shown here is derived from an EMBL/GenBank/DDBJ whole genome shotgun (WGS) entry which is preliminary data.</text>
</comment>
<keyword evidence="2" id="KW-1185">Reference proteome</keyword>
<reference evidence="1 2" key="1">
    <citation type="submission" date="2019-05" db="EMBL/GenBank/DDBJ databases">
        <title>Mikania micrantha, genome provides insights into the molecular mechanism of rapid growth.</title>
        <authorList>
            <person name="Liu B."/>
        </authorList>
    </citation>
    <scope>NUCLEOTIDE SEQUENCE [LARGE SCALE GENOMIC DNA]</scope>
    <source>
        <strain evidence="1">NLD-2019</strain>
        <tissue evidence="1">Leaf</tissue>
    </source>
</reference>
<dbReference type="Proteomes" id="UP000326396">
    <property type="component" value="Linkage Group LG1"/>
</dbReference>
<protein>
    <submittedName>
        <fullName evidence="1">Uncharacterized protein</fullName>
    </submittedName>
</protein>
<gene>
    <name evidence="1" type="ORF">E3N88_00271</name>
</gene>
<evidence type="ECO:0000313" key="2">
    <source>
        <dbReference type="Proteomes" id="UP000326396"/>
    </source>
</evidence>
<dbReference type="AlphaFoldDB" id="A0A5N6PXK4"/>
<organism evidence="1 2">
    <name type="scientific">Mikania micrantha</name>
    <name type="common">bitter vine</name>
    <dbReference type="NCBI Taxonomy" id="192012"/>
    <lineage>
        <taxon>Eukaryota</taxon>
        <taxon>Viridiplantae</taxon>
        <taxon>Streptophyta</taxon>
        <taxon>Embryophyta</taxon>
        <taxon>Tracheophyta</taxon>
        <taxon>Spermatophyta</taxon>
        <taxon>Magnoliopsida</taxon>
        <taxon>eudicotyledons</taxon>
        <taxon>Gunneridae</taxon>
        <taxon>Pentapetalae</taxon>
        <taxon>asterids</taxon>
        <taxon>campanulids</taxon>
        <taxon>Asterales</taxon>
        <taxon>Asteraceae</taxon>
        <taxon>Asteroideae</taxon>
        <taxon>Heliantheae alliance</taxon>
        <taxon>Eupatorieae</taxon>
        <taxon>Mikania</taxon>
    </lineage>
</organism>
<dbReference type="EMBL" id="SZYD01000001">
    <property type="protein sequence ID" value="KAD7477135.1"/>
    <property type="molecule type" value="Genomic_DNA"/>
</dbReference>